<evidence type="ECO:0008006" key="3">
    <source>
        <dbReference type="Google" id="ProtNLM"/>
    </source>
</evidence>
<protein>
    <recommendedName>
        <fullName evidence="3">Apea-like HEPN domain-containing protein</fullName>
    </recommendedName>
</protein>
<reference evidence="1" key="1">
    <citation type="submission" date="2020-02" db="EMBL/GenBank/DDBJ databases">
        <title>Unexpected conservation and global transmission of agrobacterial virulence plasmids.</title>
        <authorList>
            <person name="Weisberg A.J."/>
            <person name="Davis E.W. II"/>
            <person name="Tabima J.R."/>
            <person name="Belcher M.S."/>
            <person name="Miller M."/>
            <person name="Kuo C.-H."/>
            <person name="Loper J.E."/>
            <person name="Grunwald N.J."/>
            <person name="Putnam M.L."/>
            <person name="Chang J.H."/>
        </authorList>
    </citation>
    <scope>NUCLEOTIDE SEQUENCE</scope>
    <source>
        <strain evidence="1">Q15/94</strain>
        <plasmid evidence="1">pQ15_94_4</plasmid>
    </source>
</reference>
<geneLocation type="plasmid" evidence="1 2">
    <name>pQ15_94_4</name>
</geneLocation>
<evidence type="ECO:0000313" key="2">
    <source>
        <dbReference type="Proteomes" id="UP000663946"/>
    </source>
</evidence>
<name>A0AAJ4TDP0_AGRTU</name>
<evidence type="ECO:0000313" key="1">
    <source>
        <dbReference type="EMBL" id="QTG17309.1"/>
    </source>
</evidence>
<dbReference type="AlphaFoldDB" id="A0AAJ4TDP0"/>
<proteinExistence type="predicted"/>
<keyword evidence="1" id="KW-0614">Plasmid</keyword>
<organism evidence="1 2">
    <name type="scientific">Agrobacterium tumefaciens</name>
    <dbReference type="NCBI Taxonomy" id="358"/>
    <lineage>
        <taxon>Bacteria</taxon>
        <taxon>Pseudomonadati</taxon>
        <taxon>Pseudomonadota</taxon>
        <taxon>Alphaproteobacteria</taxon>
        <taxon>Hyphomicrobiales</taxon>
        <taxon>Rhizobiaceae</taxon>
        <taxon>Rhizobium/Agrobacterium group</taxon>
        <taxon>Agrobacterium</taxon>
        <taxon>Agrobacterium tumefaciens complex</taxon>
    </lineage>
</organism>
<sequence>MGSVEAGAGTYVRIVGHGLTVANDFPLSSGVTISPLTPGQELSIATTMGELHASTSILLMERIASFSLIIEDPAGGEALARKAWNALWLFSLLALASRSPCISLYSVNADRKFTLANRNMVIRPLTQLNAIKEDQLLWAASSMERFDRLLADKRFQTSMRYYNNAHYLFDDDAKIMLLWAGIEGLLSVEAELSRRIALHAAILYDGDSSAKSAHFSDVKKAYNIRSKVVHGTGADSTALSEAYGFASGLLIGLLRKMVDLGRVPSASELDQLAAASSVS</sequence>
<dbReference type="EMBL" id="CP049221">
    <property type="protein sequence ID" value="QTG17309.1"/>
    <property type="molecule type" value="Genomic_DNA"/>
</dbReference>
<dbReference type="Proteomes" id="UP000663946">
    <property type="component" value="Plasmid pQ15_94_4"/>
</dbReference>
<gene>
    <name evidence="1" type="ORF">G6M86_28915</name>
</gene>
<accession>A0AAJ4TDP0</accession>
<dbReference type="RefSeq" id="WP_333723013.1">
    <property type="nucleotide sequence ID" value="NZ_CP049221.1"/>
</dbReference>